<feature type="transmembrane region" description="Helical" evidence="4">
    <location>
        <begin position="389"/>
        <end position="416"/>
    </location>
</feature>
<dbReference type="AlphaFoldDB" id="A0AAJ4UW68"/>
<reference evidence="6 7" key="1">
    <citation type="submission" date="2018-11" db="EMBL/GenBank/DDBJ databases">
        <title>Genome sequences of Natronomonas sp. CBA1133.</title>
        <authorList>
            <person name="Roh S.W."/>
            <person name="Cha I.-T."/>
        </authorList>
    </citation>
    <scope>NUCLEOTIDE SEQUENCE [LARGE SCALE GENOMIC DNA]</scope>
    <source>
        <strain evidence="6 7">CBA1133</strain>
    </source>
</reference>
<keyword evidence="4" id="KW-0472">Membrane</keyword>
<feature type="region of interest" description="Disordered" evidence="3">
    <location>
        <begin position="492"/>
        <end position="515"/>
    </location>
</feature>
<dbReference type="InterPro" id="IPR001173">
    <property type="entry name" value="Glyco_trans_2-like"/>
</dbReference>
<dbReference type="GO" id="GO:0016757">
    <property type="term" value="F:glycosyltransferase activity"/>
    <property type="evidence" value="ECO:0007669"/>
    <property type="project" value="UniProtKB-KW"/>
</dbReference>
<dbReference type="EMBL" id="RJJC01000001">
    <property type="protein sequence ID" value="RNJ26782.1"/>
    <property type="molecule type" value="Genomic_DNA"/>
</dbReference>
<dbReference type="CDD" id="cd06423">
    <property type="entry name" value="CESA_like"/>
    <property type="match status" value="1"/>
</dbReference>
<evidence type="ECO:0000259" key="5">
    <source>
        <dbReference type="Pfam" id="PF00535"/>
    </source>
</evidence>
<dbReference type="PANTHER" id="PTHR43630:SF1">
    <property type="entry name" value="POLY-BETA-1,6-N-ACETYL-D-GLUCOSAMINE SYNTHASE"/>
    <property type="match status" value="1"/>
</dbReference>
<dbReference type="Pfam" id="PF00535">
    <property type="entry name" value="Glycos_transf_2"/>
    <property type="match status" value="1"/>
</dbReference>
<comment type="caution">
    <text evidence="6">The sequence shown here is derived from an EMBL/GenBank/DDBJ whole genome shotgun (WGS) entry which is preliminary data.</text>
</comment>
<dbReference type="Proteomes" id="UP000270581">
    <property type="component" value="Unassembled WGS sequence"/>
</dbReference>
<dbReference type="Gene3D" id="3.90.550.10">
    <property type="entry name" value="Spore Coat Polysaccharide Biosynthesis Protein SpsA, Chain A"/>
    <property type="match status" value="1"/>
</dbReference>
<gene>
    <name evidence="6" type="ORF">Nmn1133_08895</name>
</gene>
<proteinExistence type="predicted"/>
<dbReference type="SUPFAM" id="SSF53448">
    <property type="entry name" value="Nucleotide-diphospho-sugar transferases"/>
    <property type="match status" value="1"/>
</dbReference>
<dbReference type="InterPro" id="IPR029044">
    <property type="entry name" value="Nucleotide-diphossugar_trans"/>
</dbReference>
<keyword evidence="2" id="KW-0808">Transferase</keyword>
<keyword evidence="1" id="KW-0328">Glycosyltransferase</keyword>
<organism evidence="6 7">
    <name type="scientific">Halosegnis longus</name>
    <dbReference type="NCBI Taxonomy" id="2216012"/>
    <lineage>
        <taxon>Archaea</taxon>
        <taxon>Methanobacteriati</taxon>
        <taxon>Methanobacteriota</taxon>
        <taxon>Stenosarchaea group</taxon>
        <taxon>Halobacteria</taxon>
        <taxon>Halobacteriales</taxon>
        <taxon>Natronomonadaceae</taxon>
        <taxon>Halosegnis</taxon>
    </lineage>
</organism>
<keyword evidence="4" id="KW-1133">Transmembrane helix</keyword>
<evidence type="ECO:0000256" key="3">
    <source>
        <dbReference type="SAM" id="MobiDB-lite"/>
    </source>
</evidence>
<evidence type="ECO:0000256" key="2">
    <source>
        <dbReference type="ARBA" id="ARBA00022679"/>
    </source>
</evidence>
<keyword evidence="7" id="KW-1185">Reference proteome</keyword>
<feature type="region of interest" description="Disordered" evidence="3">
    <location>
        <begin position="1"/>
        <end position="30"/>
    </location>
</feature>
<sequence>MLSSPLERRDARSRPDTRGDTRRHLRDRGPVRRLRRRVAPRAGRPARRRRCDGADLLQRRGVSALAAGVDSPVDGETAHRARSAVSGARRRRPRLLLPVAVDAGSRRLRARSAVRLPLLLAGRAAGAVSDLPAAELSGRPEEWPAIAVVVPAYNEEGYVGDCIDSIRATTYPGPTSITVVDDGSTDDTYAEARAHAPEDATVIRTENRGKHAALNTALEHTTAPYIVSVDADSHVDADAFSQLIRRFFSYDDAGAVAGNIKVANRDSLVTSVQALEYIMGINTFRRAFDLVGTVTVVPGSLGAFRRDVLDDVGGYSGDTVTEDFDLTIDILRHGYSIRASTGIVYTEAPDTWRDLALQRRRWFHGNLQTLLKHRAVFTDSRYGLLHRVALPYVFLSMSVLPLLGVAILGLILLSLFTGGVGLLLQLAIFFVVLQVLLAVLAIQIEGEDLRLALFTPLTLFGYKQFLDGVLLWSLWALVRGERTWLRPARIRQRDKSDGSDGNGRTEHGESSRREP</sequence>
<accession>A0AAJ4UW68</accession>
<keyword evidence="4" id="KW-0812">Transmembrane</keyword>
<name>A0AAJ4UW68_9EURY</name>
<feature type="domain" description="Glycosyltransferase 2-like" evidence="5">
    <location>
        <begin position="148"/>
        <end position="312"/>
    </location>
</feature>
<evidence type="ECO:0000256" key="1">
    <source>
        <dbReference type="ARBA" id="ARBA00022676"/>
    </source>
</evidence>
<evidence type="ECO:0000256" key="4">
    <source>
        <dbReference type="SAM" id="Phobius"/>
    </source>
</evidence>
<evidence type="ECO:0000313" key="7">
    <source>
        <dbReference type="Proteomes" id="UP000270581"/>
    </source>
</evidence>
<evidence type="ECO:0000313" key="6">
    <source>
        <dbReference type="EMBL" id="RNJ26782.1"/>
    </source>
</evidence>
<dbReference type="PANTHER" id="PTHR43630">
    <property type="entry name" value="POLY-BETA-1,6-N-ACETYL-D-GLUCOSAMINE SYNTHASE"/>
    <property type="match status" value="1"/>
</dbReference>
<protein>
    <submittedName>
        <fullName evidence="6">Glycosyltransferase</fullName>
    </submittedName>
</protein>
<feature type="transmembrane region" description="Helical" evidence="4">
    <location>
        <begin position="422"/>
        <end position="442"/>
    </location>
</feature>